<dbReference type="AlphaFoldDB" id="A0A8H6RJ41"/>
<reference evidence="1" key="1">
    <citation type="submission" date="2020-04" db="EMBL/GenBank/DDBJ databases">
        <title>Draft genome resource of the tomato pathogen Pseudocercospora fuligena.</title>
        <authorList>
            <person name="Zaccaron A."/>
        </authorList>
    </citation>
    <scope>NUCLEOTIDE SEQUENCE</scope>
    <source>
        <strain evidence="1">PF001</strain>
    </source>
</reference>
<accession>A0A8H6RJ41</accession>
<sequence length="154" mass="17431">MSYFRGDPDWDKNLYRHPDRQGLNPEERYTMQHDIYSLGVCLLEIGLWNSFVRYPEARGGNTAYPNTELIGLSVSALQKKTPKAIKQLLVDLARRELPGRMGEIYEEVVVNCLTCLDPDNMDFGDAIEADDADGTGIGVRYIEKILSKLNSITM</sequence>
<proteinExistence type="predicted"/>
<dbReference type="OrthoDB" id="1911848at2759"/>
<gene>
    <name evidence="1" type="ORF">HII31_05879</name>
</gene>
<name>A0A8H6RJ41_9PEZI</name>
<comment type="caution">
    <text evidence="1">The sequence shown here is derived from an EMBL/GenBank/DDBJ whole genome shotgun (WGS) entry which is preliminary data.</text>
</comment>
<protein>
    <recommendedName>
        <fullName evidence="3">Protein kinase domain-containing protein</fullName>
    </recommendedName>
</protein>
<dbReference type="PANTHER" id="PTHR37542:SF1">
    <property type="entry name" value="PRION-INHIBITION AND PROPAGATION HELO DOMAIN-CONTAINING PROTEIN"/>
    <property type="match status" value="1"/>
</dbReference>
<dbReference type="Proteomes" id="UP000660729">
    <property type="component" value="Unassembled WGS sequence"/>
</dbReference>
<dbReference type="EMBL" id="JABCIY010000107">
    <property type="protein sequence ID" value="KAF7192780.1"/>
    <property type="molecule type" value="Genomic_DNA"/>
</dbReference>
<evidence type="ECO:0000313" key="2">
    <source>
        <dbReference type="Proteomes" id="UP000660729"/>
    </source>
</evidence>
<organism evidence="1 2">
    <name type="scientific">Pseudocercospora fuligena</name>
    <dbReference type="NCBI Taxonomy" id="685502"/>
    <lineage>
        <taxon>Eukaryota</taxon>
        <taxon>Fungi</taxon>
        <taxon>Dikarya</taxon>
        <taxon>Ascomycota</taxon>
        <taxon>Pezizomycotina</taxon>
        <taxon>Dothideomycetes</taxon>
        <taxon>Dothideomycetidae</taxon>
        <taxon>Mycosphaerellales</taxon>
        <taxon>Mycosphaerellaceae</taxon>
        <taxon>Pseudocercospora</taxon>
    </lineage>
</organism>
<keyword evidence="2" id="KW-1185">Reference proteome</keyword>
<evidence type="ECO:0008006" key="3">
    <source>
        <dbReference type="Google" id="ProtNLM"/>
    </source>
</evidence>
<dbReference type="PANTHER" id="PTHR37542">
    <property type="entry name" value="HELO DOMAIN-CONTAINING PROTEIN-RELATED"/>
    <property type="match status" value="1"/>
</dbReference>
<evidence type="ECO:0000313" key="1">
    <source>
        <dbReference type="EMBL" id="KAF7192780.1"/>
    </source>
</evidence>